<dbReference type="PANTHER" id="PTHR43244:SF1">
    <property type="entry name" value="5,10-METHYLENETETRAHYDROMETHANOPTERIN REDUCTASE"/>
    <property type="match status" value="1"/>
</dbReference>
<dbReference type="InterPro" id="IPR023907">
    <property type="entry name" value="Non-F420_Flavin_OxRdtase"/>
</dbReference>
<dbReference type="NCBIfam" id="TIGR03885">
    <property type="entry name" value="flavin_revert"/>
    <property type="match status" value="1"/>
</dbReference>
<evidence type="ECO:0000256" key="1">
    <source>
        <dbReference type="ARBA" id="ARBA00023002"/>
    </source>
</evidence>
<dbReference type="RefSeq" id="WP_248682843.1">
    <property type="nucleotide sequence ID" value="NZ_JALPRY010000010.1"/>
</dbReference>
<name>A0ABT0IQP7_9HYPH</name>
<dbReference type="SUPFAM" id="SSF51679">
    <property type="entry name" value="Bacterial luciferase-like"/>
    <property type="match status" value="1"/>
</dbReference>
<accession>A0ABT0IQP7</accession>
<dbReference type="CDD" id="cd01097">
    <property type="entry name" value="Tetrahydromethanopterin_reductase"/>
    <property type="match status" value="1"/>
</dbReference>
<comment type="caution">
    <text evidence="3">The sequence shown here is derived from an EMBL/GenBank/DDBJ whole genome shotgun (WGS) entry which is preliminary data.</text>
</comment>
<evidence type="ECO:0000313" key="3">
    <source>
        <dbReference type="EMBL" id="MCK8780178.1"/>
    </source>
</evidence>
<dbReference type="GO" id="GO:0016491">
    <property type="term" value="F:oxidoreductase activity"/>
    <property type="evidence" value="ECO:0007669"/>
    <property type="project" value="UniProtKB-KW"/>
</dbReference>
<dbReference type="InterPro" id="IPR011251">
    <property type="entry name" value="Luciferase-like_dom"/>
</dbReference>
<dbReference type="PANTHER" id="PTHR43244">
    <property type="match status" value="1"/>
</dbReference>
<proteinExistence type="predicted"/>
<dbReference type="InterPro" id="IPR036661">
    <property type="entry name" value="Luciferase-like_sf"/>
</dbReference>
<dbReference type="InterPro" id="IPR019945">
    <property type="entry name" value="F420_G6P_DH-rel"/>
</dbReference>
<gene>
    <name evidence="3" type="ORF">M0654_09295</name>
</gene>
<evidence type="ECO:0000313" key="4">
    <source>
        <dbReference type="Proteomes" id="UP001202827"/>
    </source>
</evidence>
<dbReference type="Proteomes" id="UP001202827">
    <property type="component" value="Unassembled WGS sequence"/>
</dbReference>
<evidence type="ECO:0000259" key="2">
    <source>
        <dbReference type="Pfam" id="PF00296"/>
    </source>
</evidence>
<feature type="domain" description="Luciferase-like" evidence="2">
    <location>
        <begin position="8"/>
        <end position="289"/>
    </location>
</feature>
<dbReference type="EC" id="1.-.-.-" evidence="3"/>
<sequence>MIIGYHASHEQFTPSELLHYAKAAEDGGFGAVMTSDHIAPWSVRQANSGNNWAWLGAALAQTSEVPFGSLAIPGGWRYHPTVLAHLIATLSEMFPGRVPWIALGSGEALNEMVVGEGWPEKEERNERLKTAAGIIRDLLRGETVTAHHPWFDVDEAKLWSLPPQPPALFGAALTAKTAAWLGSWADGLITIRKPKDELMEMVAAFRNNGGAGKPMALQLQLSWAATRDEARQIAWQQWRNAAATPDKLADLRRPEDFDKATEDVTPEQMEDVMPLITKGDELLAVIEEYRPCGFGELYIHNVSRDQEGFIQFMAREVLPALRQA</sequence>
<dbReference type="Gene3D" id="3.20.20.30">
    <property type="entry name" value="Luciferase-like domain"/>
    <property type="match status" value="1"/>
</dbReference>
<reference evidence="3 4" key="1">
    <citation type="submission" date="2022-04" db="EMBL/GenBank/DDBJ databases">
        <title>Rhizobium coralii sp. nov., isolated from coral Turbinaria peltata.</title>
        <authorList>
            <person name="Sun H."/>
        </authorList>
    </citation>
    <scope>NUCLEOTIDE SEQUENCE [LARGE SCALE GENOMIC DNA]</scope>
    <source>
        <strain evidence="3 4">NTR19</strain>
    </source>
</reference>
<protein>
    <submittedName>
        <fullName evidence="3">TIGR03885 family FMN-dependent LLM class oxidoreductase</fullName>
        <ecNumber evidence="3">1.-.-.-</ecNumber>
    </submittedName>
</protein>
<dbReference type="EMBL" id="JALPRY010000010">
    <property type="protein sequence ID" value="MCK8780178.1"/>
    <property type="molecule type" value="Genomic_DNA"/>
</dbReference>
<dbReference type="Pfam" id="PF00296">
    <property type="entry name" value="Bac_luciferase"/>
    <property type="match status" value="1"/>
</dbReference>
<keyword evidence="4" id="KW-1185">Reference proteome</keyword>
<keyword evidence="1 3" id="KW-0560">Oxidoreductase</keyword>
<dbReference type="InterPro" id="IPR050564">
    <property type="entry name" value="F420-G6PD/mer"/>
</dbReference>
<organism evidence="3 4">
    <name type="scientific">Neorhizobium turbinariae</name>
    <dbReference type="NCBI Taxonomy" id="2937795"/>
    <lineage>
        <taxon>Bacteria</taxon>
        <taxon>Pseudomonadati</taxon>
        <taxon>Pseudomonadota</taxon>
        <taxon>Alphaproteobacteria</taxon>
        <taxon>Hyphomicrobiales</taxon>
        <taxon>Rhizobiaceae</taxon>
        <taxon>Rhizobium/Agrobacterium group</taxon>
        <taxon>Neorhizobium</taxon>
    </lineage>
</organism>
<dbReference type="NCBIfam" id="TIGR03557">
    <property type="entry name" value="F420_G6P_family"/>
    <property type="match status" value="1"/>
</dbReference>